<proteinExistence type="predicted"/>
<accession>A0AA44IG65</accession>
<dbReference type="InterPro" id="IPR048150">
    <property type="entry name" value="Spore_exo_CotA-like"/>
</dbReference>
<dbReference type="RefSeq" id="WP_150844669.1">
    <property type="nucleotide sequence ID" value="NZ_JABAFD010000001.1"/>
</dbReference>
<reference evidence="1 2" key="1">
    <citation type="submission" date="2020-04" db="EMBL/GenBank/DDBJ databases">
        <authorList>
            <person name="Hitch T.C.A."/>
            <person name="Wylensek D."/>
            <person name="Clavel T."/>
        </authorList>
    </citation>
    <scope>NUCLEOTIDE SEQUENCE [LARGE SCALE GENOMIC DNA]</scope>
    <source>
        <strain evidence="1 2">Med78_4-601-WT-2</strain>
    </source>
</reference>
<sequence>MSENNRYMNCCEYEKCECNKCEKKEYPKKEMNYCNQNKHYPEKKHIECCCKPSMKKALELLGCEGIRENVDFNAFAFITDYYVVGSPLSIIGLLPALSVDNLFGTLTGSLNKLPGCECDTIDISGQALYPIPLPVDDPVALLNAIIAELTALDPVAFAALITLLQGIVTLLGTLTDEVLEGLLTLILDLITTIPNVDLASLCNLKAIAFQSLAGDVPGTTPPVTRFQAVRQAFKCLLGKECKKDDCNPKCEECCCNEGILKELAGGNITGTATLTAGALSLQGAEVLGSIDNVIVLANEAERKFYFVCADAVSLIG</sequence>
<gene>
    <name evidence="1" type="ORF">HF875_02765</name>
</gene>
<evidence type="ECO:0000313" key="1">
    <source>
        <dbReference type="EMBL" id="NME08424.1"/>
    </source>
</evidence>
<name>A0AA44IG65_PARBF</name>
<dbReference type="NCBIfam" id="NF041648">
    <property type="entry name" value="spore_exo_CotA"/>
    <property type="match status" value="1"/>
</dbReference>
<protein>
    <submittedName>
        <fullName evidence="1">Uncharacterized protein</fullName>
    </submittedName>
</protein>
<organism evidence="1 2">
    <name type="scientific">Paraclostridium bifermentans</name>
    <name type="common">Clostridium bifermentans</name>
    <dbReference type="NCBI Taxonomy" id="1490"/>
    <lineage>
        <taxon>Bacteria</taxon>
        <taxon>Bacillati</taxon>
        <taxon>Bacillota</taxon>
        <taxon>Clostridia</taxon>
        <taxon>Peptostreptococcales</taxon>
        <taxon>Peptostreptococcaceae</taxon>
        <taxon>Paraclostridium</taxon>
    </lineage>
</organism>
<evidence type="ECO:0000313" key="2">
    <source>
        <dbReference type="Proteomes" id="UP000573963"/>
    </source>
</evidence>
<dbReference type="AlphaFoldDB" id="A0AA44IG65"/>
<dbReference type="Proteomes" id="UP000573963">
    <property type="component" value="Unassembled WGS sequence"/>
</dbReference>
<dbReference type="EMBL" id="JABAFD010000001">
    <property type="protein sequence ID" value="NME08424.1"/>
    <property type="molecule type" value="Genomic_DNA"/>
</dbReference>
<comment type="caution">
    <text evidence="1">The sequence shown here is derived from an EMBL/GenBank/DDBJ whole genome shotgun (WGS) entry which is preliminary data.</text>
</comment>